<accession>F4RGA7</accession>
<proteinExistence type="predicted"/>
<name>F4RGA7_MELLP</name>
<dbReference type="RefSeq" id="XP_007408283.1">
    <property type="nucleotide sequence ID" value="XM_007408221.1"/>
</dbReference>
<evidence type="ECO:0000313" key="2">
    <source>
        <dbReference type="EMBL" id="EGG08697.1"/>
    </source>
</evidence>
<dbReference type="KEGG" id="mlr:MELLADRAFT_61717"/>
<dbReference type="GeneID" id="18929774"/>
<feature type="compositionally biased region" description="Acidic residues" evidence="1">
    <location>
        <begin position="143"/>
        <end position="159"/>
    </location>
</feature>
<dbReference type="EMBL" id="GL883100">
    <property type="protein sequence ID" value="EGG08697.1"/>
    <property type="molecule type" value="Genomic_DNA"/>
</dbReference>
<evidence type="ECO:0000313" key="3">
    <source>
        <dbReference type="Proteomes" id="UP000001072"/>
    </source>
</evidence>
<keyword evidence="3" id="KW-1185">Reference proteome</keyword>
<evidence type="ECO:0000256" key="1">
    <source>
        <dbReference type="SAM" id="MobiDB-lite"/>
    </source>
</evidence>
<dbReference type="InParanoid" id="F4RGA7"/>
<sequence>MRWATSAFDRVWTIAEQLMNSTPANLPNSIQPFIQHDVISSASLRAKVSIVKGAVHNEVMRISGISCRWDFKIMQVLMRSEAQAGDIDLMNRWKWQIQKMKELEWIDFGSTKAGDFDRLMPVDQVRRDIIPQGYLFGGPEEPEHPEEEDDASAPGEEDWELRIDQGMLQNVFDVVGNELEEPN</sequence>
<protein>
    <submittedName>
        <fullName evidence="2">Uncharacterized protein</fullName>
    </submittedName>
</protein>
<gene>
    <name evidence="2" type="ORF">MELLADRAFT_61717</name>
</gene>
<organism evidence="3">
    <name type="scientific">Melampsora larici-populina (strain 98AG31 / pathotype 3-4-7)</name>
    <name type="common">Poplar leaf rust fungus</name>
    <dbReference type="NCBI Taxonomy" id="747676"/>
    <lineage>
        <taxon>Eukaryota</taxon>
        <taxon>Fungi</taxon>
        <taxon>Dikarya</taxon>
        <taxon>Basidiomycota</taxon>
        <taxon>Pucciniomycotina</taxon>
        <taxon>Pucciniomycetes</taxon>
        <taxon>Pucciniales</taxon>
        <taxon>Melampsoraceae</taxon>
        <taxon>Melampsora</taxon>
    </lineage>
</organism>
<dbReference type="Proteomes" id="UP000001072">
    <property type="component" value="Unassembled WGS sequence"/>
</dbReference>
<reference evidence="3" key="1">
    <citation type="journal article" date="2011" name="Proc. Natl. Acad. Sci. U.S.A.">
        <title>Obligate biotrophy features unraveled by the genomic analysis of rust fungi.</title>
        <authorList>
            <person name="Duplessis S."/>
            <person name="Cuomo C.A."/>
            <person name="Lin Y.-C."/>
            <person name="Aerts A."/>
            <person name="Tisserant E."/>
            <person name="Veneault-Fourrey C."/>
            <person name="Joly D.L."/>
            <person name="Hacquard S."/>
            <person name="Amselem J."/>
            <person name="Cantarel B.L."/>
            <person name="Chiu R."/>
            <person name="Coutinho P.M."/>
            <person name="Feau N."/>
            <person name="Field M."/>
            <person name="Frey P."/>
            <person name="Gelhaye E."/>
            <person name="Goldberg J."/>
            <person name="Grabherr M.G."/>
            <person name="Kodira C.D."/>
            <person name="Kohler A."/>
            <person name="Kuees U."/>
            <person name="Lindquist E.A."/>
            <person name="Lucas S.M."/>
            <person name="Mago R."/>
            <person name="Mauceli E."/>
            <person name="Morin E."/>
            <person name="Murat C."/>
            <person name="Pangilinan J.L."/>
            <person name="Park R."/>
            <person name="Pearson M."/>
            <person name="Quesneville H."/>
            <person name="Rouhier N."/>
            <person name="Sakthikumar S."/>
            <person name="Salamov A.A."/>
            <person name="Schmutz J."/>
            <person name="Selles B."/>
            <person name="Shapiro H."/>
            <person name="Tanguay P."/>
            <person name="Tuskan G.A."/>
            <person name="Henrissat B."/>
            <person name="Van de Peer Y."/>
            <person name="Rouze P."/>
            <person name="Ellis J.G."/>
            <person name="Dodds P.N."/>
            <person name="Schein J.E."/>
            <person name="Zhong S."/>
            <person name="Hamelin R.C."/>
            <person name="Grigoriev I.V."/>
            <person name="Szabo L.J."/>
            <person name="Martin F."/>
        </authorList>
    </citation>
    <scope>NUCLEOTIDE SEQUENCE [LARGE SCALE GENOMIC DNA]</scope>
    <source>
        <strain evidence="3">98AG31 / pathotype 3-4-7</strain>
    </source>
</reference>
<dbReference type="VEuPathDB" id="FungiDB:MELLADRAFT_61717"/>
<dbReference type="AlphaFoldDB" id="F4RGA7"/>
<feature type="region of interest" description="Disordered" evidence="1">
    <location>
        <begin position="134"/>
        <end position="159"/>
    </location>
</feature>
<dbReference type="HOGENOM" id="CLU_1215020_0_0_1"/>